<dbReference type="Proteomes" id="UP000638353">
    <property type="component" value="Unassembled WGS sequence"/>
</dbReference>
<feature type="chain" id="PRO_5038756017" evidence="1">
    <location>
        <begin position="21"/>
        <end position="78"/>
    </location>
</feature>
<protein>
    <submittedName>
        <fullName evidence="2">Uncharacterized protein</fullName>
    </submittedName>
</protein>
<proteinExistence type="predicted"/>
<dbReference type="AlphaFoldDB" id="A0A919CDE6"/>
<reference evidence="2" key="2">
    <citation type="submission" date="2020-09" db="EMBL/GenBank/DDBJ databases">
        <authorList>
            <person name="Sun Q."/>
            <person name="Ohkuma M."/>
        </authorList>
    </citation>
    <scope>NUCLEOTIDE SEQUENCE</scope>
    <source>
        <strain evidence="2">JCM 4637</strain>
    </source>
</reference>
<comment type="caution">
    <text evidence="2">The sequence shown here is derived from an EMBL/GenBank/DDBJ whole genome shotgun (WGS) entry which is preliminary data.</text>
</comment>
<reference evidence="2" key="1">
    <citation type="journal article" date="2014" name="Int. J. Syst. Evol. Microbiol.">
        <title>Complete genome sequence of Corynebacterium casei LMG S-19264T (=DSM 44701T), isolated from a smear-ripened cheese.</title>
        <authorList>
            <consortium name="US DOE Joint Genome Institute (JGI-PGF)"/>
            <person name="Walter F."/>
            <person name="Albersmeier A."/>
            <person name="Kalinowski J."/>
            <person name="Ruckert C."/>
        </authorList>
    </citation>
    <scope>NUCLEOTIDE SEQUENCE</scope>
    <source>
        <strain evidence="2">JCM 4637</strain>
    </source>
</reference>
<name>A0A919CDE6_9ACTN</name>
<organism evidence="2 3">
    <name type="scientific">Streptomyces finlayi</name>
    <dbReference type="NCBI Taxonomy" id="67296"/>
    <lineage>
        <taxon>Bacteria</taxon>
        <taxon>Bacillati</taxon>
        <taxon>Actinomycetota</taxon>
        <taxon>Actinomycetes</taxon>
        <taxon>Kitasatosporales</taxon>
        <taxon>Streptomycetaceae</taxon>
        <taxon>Streptomyces</taxon>
    </lineage>
</organism>
<dbReference type="RefSeq" id="WP_189826339.1">
    <property type="nucleotide sequence ID" value="NZ_BMVC01000015.1"/>
</dbReference>
<accession>A0A919CDE6</accession>
<evidence type="ECO:0000313" key="2">
    <source>
        <dbReference type="EMBL" id="GHD09767.1"/>
    </source>
</evidence>
<evidence type="ECO:0000256" key="1">
    <source>
        <dbReference type="SAM" id="SignalP"/>
    </source>
</evidence>
<sequence length="78" mass="8529">MKRKLSLMFAAMAVGAMALAAPASAQIRGADDWHLNPAGVFQTEYDCVVAGQTGYLGGAWKDFRCEYVGLGWRMWVLT</sequence>
<gene>
    <name evidence="2" type="ORF">GCM10010334_64420</name>
</gene>
<evidence type="ECO:0000313" key="3">
    <source>
        <dbReference type="Proteomes" id="UP000638353"/>
    </source>
</evidence>
<dbReference type="EMBL" id="BMVC01000015">
    <property type="protein sequence ID" value="GHD09767.1"/>
    <property type="molecule type" value="Genomic_DNA"/>
</dbReference>
<keyword evidence="1" id="KW-0732">Signal</keyword>
<feature type="signal peptide" evidence="1">
    <location>
        <begin position="1"/>
        <end position="20"/>
    </location>
</feature>